<evidence type="ECO:0000313" key="3">
    <source>
        <dbReference type="Proteomes" id="UP001597128"/>
    </source>
</evidence>
<dbReference type="InterPro" id="IPR025711">
    <property type="entry name" value="PepSY"/>
</dbReference>
<reference evidence="3" key="1">
    <citation type="journal article" date="2019" name="Int. J. Syst. Evol. Microbiol.">
        <title>The Global Catalogue of Microorganisms (GCM) 10K type strain sequencing project: providing services to taxonomists for standard genome sequencing and annotation.</title>
        <authorList>
            <consortium name="The Broad Institute Genomics Platform"/>
            <consortium name="The Broad Institute Genome Sequencing Center for Infectious Disease"/>
            <person name="Wu L."/>
            <person name="Ma J."/>
        </authorList>
    </citation>
    <scope>NUCLEOTIDE SEQUENCE [LARGE SCALE GENOMIC DNA]</scope>
    <source>
        <strain evidence="3">CCUG 58412</strain>
    </source>
</reference>
<protein>
    <submittedName>
        <fullName evidence="2">PepSY domain-containing protein</fullName>
    </submittedName>
</protein>
<evidence type="ECO:0000259" key="1">
    <source>
        <dbReference type="Pfam" id="PF03413"/>
    </source>
</evidence>
<feature type="domain" description="PepSY" evidence="1">
    <location>
        <begin position="62"/>
        <end position="120"/>
    </location>
</feature>
<keyword evidence="3" id="KW-1185">Reference proteome</keyword>
<comment type="caution">
    <text evidence="2">The sequence shown here is derived from an EMBL/GenBank/DDBJ whole genome shotgun (WGS) entry which is preliminary data.</text>
</comment>
<proteinExistence type="predicted"/>
<organism evidence="2 3">
    <name type="scientific">Methylophilus luteus</name>
    <dbReference type="NCBI Taxonomy" id="640108"/>
    <lineage>
        <taxon>Bacteria</taxon>
        <taxon>Pseudomonadati</taxon>
        <taxon>Pseudomonadota</taxon>
        <taxon>Betaproteobacteria</taxon>
        <taxon>Nitrosomonadales</taxon>
        <taxon>Methylophilaceae</taxon>
        <taxon>Methylophilus</taxon>
    </lineage>
</organism>
<dbReference type="RefSeq" id="WP_379054990.1">
    <property type="nucleotide sequence ID" value="NZ_JBHTKB010000001.1"/>
</dbReference>
<gene>
    <name evidence="2" type="ORF">ACFQ1Z_01645</name>
</gene>
<evidence type="ECO:0000313" key="2">
    <source>
        <dbReference type="EMBL" id="MFD0912240.1"/>
    </source>
</evidence>
<dbReference type="EMBL" id="JBHTKB010000001">
    <property type="protein sequence ID" value="MFD0912240.1"/>
    <property type="molecule type" value="Genomic_DNA"/>
</dbReference>
<dbReference type="Proteomes" id="UP001597128">
    <property type="component" value="Unassembled WGS sequence"/>
</dbReference>
<sequence length="123" mass="13614">MMNADHTGLSNNKRKFSTSARRLLLAVCLLLGVVASGWLMPRAGSGESPASAGQLSAKGQILSLEKISRLAKSYKPGEILEVELEKKHGRYVYEVEILDTRSQVWELKLDARTGQLLKMELDD</sequence>
<dbReference type="Gene3D" id="3.10.450.40">
    <property type="match status" value="1"/>
</dbReference>
<name>A0ABW3F4I5_9PROT</name>
<accession>A0ABW3F4I5</accession>
<dbReference type="Pfam" id="PF03413">
    <property type="entry name" value="PepSY"/>
    <property type="match status" value="1"/>
</dbReference>